<dbReference type="InterPro" id="IPR003586">
    <property type="entry name" value="Hint_dom_C"/>
</dbReference>
<organism evidence="2">
    <name type="scientific">marine sediment metagenome</name>
    <dbReference type="NCBI Taxonomy" id="412755"/>
    <lineage>
        <taxon>unclassified sequences</taxon>
        <taxon>metagenomes</taxon>
        <taxon>ecological metagenomes</taxon>
    </lineage>
</organism>
<sequence length="344" mass="39177">LTRGDGCLSNVRGSYNTVSRNLAYQSFMLFCRLGIIPSMSYNKNPTGIGPGDHYRYIMDIRAKSLDNFKELYQNCKLSKTKDAKRSNSDYVFLTIKNITSKIVKSHDVYNFEVEKDNSYVTSFAAHNCEFIDRSPLRQNYSFVAMPTIDGEPQRDLWLDMYKRCDGILTYSEYGMNLLKRTGRPGTNLITIASPGADIEVFKPPEDKKAHKKRLGIDPESIIVGTVMRNQKRKLYRDLIEAFSMWVYKAKSKGHTDLVRKTFLYLHTSYPDVGYDIASAIKDFKVANKVIMTYLCAKCGTAFPARFSGSTMNCIKCSQMTAHPPNASHQCPRHILADIMKCFDL</sequence>
<dbReference type="EMBL" id="LAZR01066814">
    <property type="protein sequence ID" value="KKK52834.1"/>
    <property type="molecule type" value="Genomic_DNA"/>
</dbReference>
<feature type="domain" description="Hint" evidence="1">
    <location>
        <begin position="87"/>
        <end position="133"/>
    </location>
</feature>
<dbReference type="SUPFAM" id="SSF53756">
    <property type="entry name" value="UDP-Glycosyltransferase/glycogen phosphorylase"/>
    <property type="match status" value="1"/>
</dbReference>
<dbReference type="SMART" id="SM00305">
    <property type="entry name" value="HintC"/>
    <property type="match status" value="1"/>
</dbReference>
<proteinExistence type="predicted"/>
<gene>
    <name evidence="2" type="ORF">LCGC14_3100930</name>
</gene>
<comment type="caution">
    <text evidence="2">The sequence shown here is derived from an EMBL/GenBank/DDBJ whole genome shotgun (WGS) entry which is preliminary data.</text>
</comment>
<dbReference type="InterPro" id="IPR027434">
    <property type="entry name" value="Homing_endonucl"/>
</dbReference>
<dbReference type="AlphaFoldDB" id="A0A0F8YFA6"/>
<feature type="non-terminal residue" evidence="2">
    <location>
        <position position="344"/>
    </location>
</feature>
<name>A0A0F8YFA6_9ZZZZ</name>
<reference evidence="2" key="1">
    <citation type="journal article" date="2015" name="Nature">
        <title>Complex archaea that bridge the gap between prokaryotes and eukaryotes.</title>
        <authorList>
            <person name="Spang A."/>
            <person name="Saw J.H."/>
            <person name="Jorgensen S.L."/>
            <person name="Zaremba-Niedzwiedzka K."/>
            <person name="Martijn J."/>
            <person name="Lind A.E."/>
            <person name="van Eijk R."/>
            <person name="Schleper C."/>
            <person name="Guy L."/>
            <person name="Ettema T.J."/>
        </authorList>
    </citation>
    <scope>NUCLEOTIDE SEQUENCE</scope>
</reference>
<accession>A0A0F8YFA6</accession>
<dbReference type="InterPro" id="IPR030934">
    <property type="entry name" value="Intein_C"/>
</dbReference>
<evidence type="ECO:0000259" key="1">
    <source>
        <dbReference type="SMART" id="SM00305"/>
    </source>
</evidence>
<feature type="non-terminal residue" evidence="2">
    <location>
        <position position="1"/>
    </location>
</feature>
<dbReference type="Gene3D" id="3.40.50.2000">
    <property type="entry name" value="Glycogen Phosphorylase B"/>
    <property type="match status" value="2"/>
</dbReference>
<dbReference type="Gene3D" id="3.10.28.10">
    <property type="entry name" value="Homing endonucleases"/>
    <property type="match status" value="1"/>
</dbReference>
<protein>
    <recommendedName>
        <fullName evidence="1">Hint domain-containing protein</fullName>
    </recommendedName>
</protein>
<dbReference type="PROSITE" id="PS50818">
    <property type="entry name" value="INTEIN_C_TER"/>
    <property type="match status" value="1"/>
</dbReference>
<evidence type="ECO:0000313" key="2">
    <source>
        <dbReference type="EMBL" id="KKK52834.1"/>
    </source>
</evidence>
<dbReference type="NCBIfam" id="TIGR01443">
    <property type="entry name" value="intein_Cterm"/>
    <property type="match status" value="1"/>
</dbReference>